<organism evidence="1 2">
    <name type="scientific">Plantactinospora siamensis</name>
    <dbReference type="NCBI Taxonomy" id="555372"/>
    <lineage>
        <taxon>Bacteria</taxon>
        <taxon>Bacillati</taxon>
        <taxon>Actinomycetota</taxon>
        <taxon>Actinomycetes</taxon>
        <taxon>Micromonosporales</taxon>
        <taxon>Micromonosporaceae</taxon>
        <taxon>Plantactinospora</taxon>
    </lineage>
</organism>
<protein>
    <submittedName>
        <fullName evidence="1">Uncharacterized protein</fullName>
    </submittedName>
</protein>
<reference evidence="1 2" key="1">
    <citation type="submission" date="2024-09" db="EMBL/GenBank/DDBJ databases">
        <authorList>
            <person name="Sun Q."/>
            <person name="Mori K."/>
        </authorList>
    </citation>
    <scope>NUCLEOTIDE SEQUENCE [LARGE SCALE GENOMIC DNA]</scope>
    <source>
        <strain evidence="1 2">TBRC 2205</strain>
    </source>
</reference>
<dbReference type="EMBL" id="JBHLUE010000008">
    <property type="protein sequence ID" value="MFC0564700.1"/>
    <property type="molecule type" value="Genomic_DNA"/>
</dbReference>
<accession>A0ABV6NV92</accession>
<comment type="caution">
    <text evidence="1">The sequence shown here is derived from an EMBL/GenBank/DDBJ whole genome shotgun (WGS) entry which is preliminary data.</text>
</comment>
<evidence type="ECO:0000313" key="1">
    <source>
        <dbReference type="EMBL" id="MFC0564700.1"/>
    </source>
</evidence>
<gene>
    <name evidence="1" type="ORF">ACFFHU_11210</name>
</gene>
<evidence type="ECO:0000313" key="2">
    <source>
        <dbReference type="Proteomes" id="UP001589894"/>
    </source>
</evidence>
<dbReference type="Proteomes" id="UP001589894">
    <property type="component" value="Unassembled WGS sequence"/>
</dbReference>
<keyword evidence="2" id="KW-1185">Reference proteome</keyword>
<dbReference type="RefSeq" id="WP_377337916.1">
    <property type="nucleotide sequence ID" value="NZ_JBHLUE010000008.1"/>
</dbReference>
<name>A0ABV6NV92_9ACTN</name>
<proteinExistence type="predicted"/>
<sequence length="171" mass="17726">MSHSAAGEPPTGRRAGPADTATFAEADWGLLVRLPGQVMVAAASAGPDDPRLMVGESLAGLEGIAAGRAFDSDLVRAVVAAIYAESADPHPLVDRRDPARRAAATLSACRRAVAILAEHADPADSAAYRQWVQSVAVRVCRAGEDVAPVARLGPVRRTGFLGELRRALALG</sequence>